<reference evidence="1 2" key="1">
    <citation type="journal article" date="2012" name="Int. J. Syst. Evol. Microbiol.">
        <title>Flammeovirga pacifica sp. nov., isolated from deep-sea sediment.</title>
        <authorList>
            <person name="Xu H."/>
            <person name="Fu Y."/>
            <person name="Yang N."/>
            <person name="Ding Z."/>
            <person name="Lai Q."/>
            <person name="Zeng R."/>
        </authorList>
    </citation>
    <scope>NUCLEOTIDE SEQUENCE [LARGE SCALE GENOMIC DNA]</scope>
    <source>
        <strain evidence="2">DSM 24597 / LMG 26175 / WPAGA1</strain>
    </source>
</reference>
<dbReference type="AlphaFoldDB" id="A0A1S1YVS5"/>
<dbReference type="EMBL" id="JRYR02000001">
    <property type="protein sequence ID" value="OHX64953.1"/>
    <property type="molecule type" value="Genomic_DNA"/>
</dbReference>
<proteinExistence type="predicted"/>
<protein>
    <submittedName>
        <fullName evidence="1">Uncharacterized protein</fullName>
    </submittedName>
</protein>
<keyword evidence="2" id="KW-1185">Reference proteome</keyword>
<evidence type="ECO:0000313" key="1">
    <source>
        <dbReference type="EMBL" id="OHX64953.1"/>
    </source>
</evidence>
<sequence length="1123" mass="128119">MGNEVILPQSISIIGNTDGRIPLIQNGQFYFLNSLGDTITGDEIIHVKYRIIELEEEVTQHRSKDIYDAGGYGFEKSNEEYVLVVEEQQKKKELFYAPNIEKTGSLTRGLSMGNSQDVFVNSAMNLQLQGNITEDVKLTATLTDQDVPFQPEGNTQQIQDFDKVFIELAHKNAVLNAGDIVMKNDKESTFLRYFKNTQGVQGKVMVGNKKRGVRSTTAGGVSLAKGQFYSANIAPIDGVLGPYRLTAPNGESNIVIIANSEKVYIDGKLLQRGFDADYVIDYNLSEITFNEKIIITQYTRIRIDYEYAVQYYSRSIVEASQSFEHQKWEASFQVYQEKDDRNSSLFYSLSDADKAILSSIGDSLQYAYAPAIDSVEVFDENRVLYTFIDTLTENGLPTTCLRRASATDSPLFSAGFSQVGPQLGDYKLKEITPFGRVYEWVSPLNGIPQGDHLPVRRLQAPNQKQMITTKGTYHISAYESVTFDAAFSNQDQNLFSDLDNQNNQGHALQFQFSSLGRALGKNWKSYFTTQVTYLNKDFLPIDRFRSIEFDRDWTLPYDSLPPTEEKYVMSNITLADTTGKSISYQVAFRDRQSALTGQQHQIESKYHLNKWHLNLDAYWMNADLWATQEQSQWKRLKAETFYQGNFITPGYRFQSDQQTTTNMGNDSISNSWMNFTEHKAYLKKGDSLIWNYQLDYSYREDQTPIDGTLQLRTKMETYQFQLGKSGKKGNINASVIYRKWTDYLNTTPQNEESLQGRINGSLIIGKGIGKINGTYTVSSSRELQREFVYVRVADGKGTHTWRDLNGDGIKDLNEFFLAQNPDERQYARFFTPTNEYIPAYRSSINLRANLNAPRTWRKKMSTLKFLSRFSNTTAFLMDKKSTSEDISGRYLPLLSTTSTDDLLAYKYSFRNTFFFNRSNPIYGADFRVIVLENQQLLTQGRENRSDNRYTLGGRLNFSRKITLKTELTKRNIFSGSDFLDDRNYTILEQGITPSLSYQPNIFTRFTSSYTFTLKNGEVASVSENNSEIGSTHEFSLETKWSKANLFTITTKASAIIQEYAGDQNTAIAYEMLNALAVGTNFRWNVAWTQTLFNGLQLRVQYDGRKSEGVKMNHIGSMNLTALF</sequence>
<dbReference type="Proteomes" id="UP000179797">
    <property type="component" value="Unassembled WGS sequence"/>
</dbReference>
<organism evidence="1 2">
    <name type="scientific">Flammeovirga pacifica</name>
    <dbReference type="NCBI Taxonomy" id="915059"/>
    <lineage>
        <taxon>Bacteria</taxon>
        <taxon>Pseudomonadati</taxon>
        <taxon>Bacteroidota</taxon>
        <taxon>Cytophagia</taxon>
        <taxon>Cytophagales</taxon>
        <taxon>Flammeovirgaceae</taxon>
        <taxon>Flammeovirga</taxon>
    </lineage>
</organism>
<comment type="caution">
    <text evidence="1">The sequence shown here is derived from an EMBL/GenBank/DDBJ whole genome shotgun (WGS) entry which is preliminary data.</text>
</comment>
<gene>
    <name evidence="1" type="ORF">NH26_00620</name>
</gene>
<accession>A0A1S1YVS5</accession>
<dbReference type="STRING" id="915059.NH26_00620"/>
<evidence type="ECO:0000313" key="2">
    <source>
        <dbReference type="Proteomes" id="UP000179797"/>
    </source>
</evidence>
<name>A0A1S1YVS5_FLAPC</name>